<evidence type="ECO:0000256" key="1">
    <source>
        <dbReference type="SAM" id="Phobius"/>
    </source>
</evidence>
<comment type="caution">
    <text evidence="3">The sequence shown here is derived from an EMBL/GenBank/DDBJ whole genome shotgun (WGS) entry which is preliminary data.</text>
</comment>
<dbReference type="EMBL" id="CAXDID020000591">
    <property type="protein sequence ID" value="CAL6105067.1"/>
    <property type="molecule type" value="Genomic_DNA"/>
</dbReference>
<organism evidence="3">
    <name type="scientific">Hexamita inflata</name>
    <dbReference type="NCBI Taxonomy" id="28002"/>
    <lineage>
        <taxon>Eukaryota</taxon>
        <taxon>Metamonada</taxon>
        <taxon>Diplomonadida</taxon>
        <taxon>Hexamitidae</taxon>
        <taxon>Hexamitinae</taxon>
        <taxon>Hexamita</taxon>
    </lineage>
</organism>
<evidence type="ECO:0000313" key="4">
    <source>
        <dbReference type="EMBL" id="CAL6105067.1"/>
    </source>
</evidence>
<sequence length="135" mass="15555">MAVDAEVSWYFTVCVQNIILNQLPFNHKVNTTQFVQLYPVRDGKRLASLSYPQYVEASPQQLCHGHDIRRKRSPTANFTLGKTLVFVIIYYNCVIIFRNINNKCVVSLNQYGLFQLIVVSQSQIVRTQHQNSSCN</sequence>
<keyword evidence="6" id="KW-1185">Reference proteome</keyword>
<accession>A0AA86TXZ7</accession>
<proteinExistence type="predicted"/>
<evidence type="ECO:0000313" key="5">
    <source>
        <dbReference type="EMBL" id="CAL6105195.1"/>
    </source>
</evidence>
<evidence type="ECO:0000313" key="6">
    <source>
        <dbReference type="Proteomes" id="UP001642409"/>
    </source>
</evidence>
<dbReference type="EMBL" id="CAXDID020000593">
    <property type="protein sequence ID" value="CAL6105195.1"/>
    <property type="molecule type" value="Genomic_DNA"/>
</dbReference>
<keyword evidence="1" id="KW-0472">Membrane</keyword>
<reference evidence="4 6" key="2">
    <citation type="submission" date="2024-07" db="EMBL/GenBank/DDBJ databases">
        <authorList>
            <person name="Akdeniz Z."/>
        </authorList>
    </citation>
    <scope>NUCLEOTIDE SEQUENCE [LARGE SCALE GENOMIC DNA]</scope>
</reference>
<dbReference type="Proteomes" id="UP001642409">
    <property type="component" value="Unassembled WGS sequence"/>
</dbReference>
<dbReference type="AlphaFoldDB" id="A0AA86TXZ7"/>
<keyword evidence="1" id="KW-0812">Transmembrane</keyword>
<feature type="transmembrane region" description="Helical" evidence="1">
    <location>
        <begin position="79"/>
        <end position="97"/>
    </location>
</feature>
<evidence type="ECO:0000313" key="2">
    <source>
        <dbReference type="EMBL" id="CAI9917350.1"/>
    </source>
</evidence>
<protein>
    <submittedName>
        <fullName evidence="4">Hypothetical_protein</fullName>
    </submittedName>
</protein>
<dbReference type="EMBL" id="CATOUU010000129">
    <property type="protein sequence ID" value="CAI9917350.1"/>
    <property type="molecule type" value="Genomic_DNA"/>
</dbReference>
<reference evidence="3" key="1">
    <citation type="submission" date="2023-06" db="EMBL/GenBank/DDBJ databases">
        <authorList>
            <person name="Kurt Z."/>
        </authorList>
    </citation>
    <scope>NUCLEOTIDE SEQUENCE</scope>
</reference>
<dbReference type="EMBL" id="CATOUU010000330">
    <property type="protein sequence ID" value="CAI9924943.1"/>
    <property type="molecule type" value="Genomic_DNA"/>
</dbReference>
<keyword evidence="1" id="KW-1133">Transmembrane helix</keyword>
<evidence type="ECO:0000313" key="3">
    <source>
        <dbReference type="EMBL" id="CAI9924943.1"/>
    </source>
</evidence>
<name>A0AA86TXZ7_9EUKA</name>
<gene>
    <name evidence="3" type="ORF">HINF_LOCUS12588</name>
    <name evidence="2" type="ORF">HINF_LOCUS4995</name>
    <name evidence="4" type="ORF">HINF_LOCUS73085</name>
    <name evidence="5" type="ORF">HINF_LOCUS73146</name>
</gene>